<sequence>VNYKRDLLKYEKVKIESNIERIQWIGEYKKKIEKEIENFQEELNWDGMWSIEDAIGRLENGWYFNVLEMNNYITGWAWFNPIENLLCNLYVNKEFRKKGHGKQLIYSIMNLAKDDNIDTIYAEVDWWNDSSHITLLRCGWKEYEKD</sequence>
<dbReference type="CDD" id="cd04301">
    <property type="entry name" value="NAT_SF"/>
    <property type="match status" value="1"/>
</dbReference>
<dbReference type="EMBL" id="UINC01112468">
    <property type="protein sequence ID" value="SVC81441.1"/>
    <property type="molecule type" value="Genomic_DNA"/>
</dbReference>
<feature type="domain" description="N-acetyltransferase" evidence="1">
    <location>
        <begin position="17"/>
        <end position="146"/>
    </location>
</feature>
<name>A0A382QB47_9ZZZZ</name>
<dbReference type="Pfam" id="PF00583">
    <property type="entry name" value="Acetyltransf_1"/>
    <property type="match status" value="1"/>
</dbReference>
<evidence type="ECO:0000259" key="1">
    <source>
        <dbReference type="PROSITE" id="PS51186"/>
    </source>
</evidence>
<feature type="non-terminal residue" evidence="2">
    <location>
        <position position="1"/>
    </location>
</feature>
<gene>
    <name evidence="2" type="ORF">METZ01_LOCUS334295</name>
</gene>
<dbReference type="AlphaFoldDB" id="A0A382QB47"/>
<proteinExistence type="predicted"/>
<dbReference type="Gene3D" id="3.40.630.30">
    <property type="match status" value="1"/>
</dbReference>
<dbReference type="InterPro" id="IPR000182">
    <property type="entry name" value="GNAT_dom"/>
</dbReference>
<evidence type="ECO:0000313" key="2">
    <source>
        <dbReference type="EMBL" id="SVC81441.1"/>
    </source>
</evidence>
<organism evidence="2">
    <name type="scientific">marine metagenome</name>
    <dbReference type="NCBI Taxonomy" id="408172"/>
    <lineage>
        <taxon>unclassified sequences</taxon>
        <taxon>metagenomes</taxon>
        <taxon>ecological metagenomes</taxon>
    </lineage>
</organism>
<accession>A0A382QB47</accession>
<dbReference type="GO" id="GO:0016747">
    <property type="term" value="F:acyltransferase activity, transferring groups other than amino-acyl groups"/>
    <property type="evidence" value="ECO:0007669"/>
    <property type="project" value="InterPro"/>
</dbReference>
<dbReference type="PROSITE" id="PS51186">
    <property type="entry name" value="GNAT"/>
    <property type="match status" value="1"/>
</dbReference>
<dbReference type="SUPFAM" id="SSF55729">
    <property type="entry name" value="Acyl-CoA N-acyltransferases (Nat)"/>
    <property type="match status" value="1"/>
</dbReference>
<protein>
    <recommendedName>
        <fullName evidence="1">N-acetyltransferase domain-containing protein</fullName>
    </recommendedName>
</protein>
<reference evidence="2" key="1">
    <citation type="submission" date="2018-05" db="EMBL/GenBank/DDBJ databases">
        <authorList>
            <person name="Lanie J.A."/>
            <person name="Ng W.-L."/>
            <person name="Kazmierczak K.M."/>
            <person name="Andrzejewski T.M."/>
            <person name="Davidsen T.M."/>
            <person name="Wayne K.J."/>
            <person name="Tettelin H."/>
            <person name="Glass J.I."/>
            <person name="Rusch D."/>
            <person name="Podicherti R."/>
            <person name="Tsui H.-C.T."/>
            <person name="Winkler M.E."/>
        </authorList>
    </citation>
    <scope>NUCLEOTIDE SEQUENCE</scope>
</reference>
<dbReference type="InterPro" id="IPR016181">
    <property type="entry name" value="Acyl_CoA_acyltransferase"/>
</dbReference>